<feature type="coiled-coil region" evidence="8">
    <location>
        <begin position="155"/>
        <end position="182"/>
    </location>
</feature>
<sequence>MIQRIIAGFYTVLLILPFLIPSQAIAQQVLTLDEAVAIGLENNYGIMISRNSVEQAENNLSLGNAGFLPIVDATASRTERIEDSEFQAGGESRITEGAESNNTNAAINLDWTLFDGLRMFSSYNRLGEIRDLSELQLDLNQEFLVANISFTYFNIIRISEQLNILQNNIEVTEERIEIEETKVDLGSGSEYDLLQARSDLSEDRAAYIRETNSLTEAKINLNELLGRQPSEEFDVVSEISVNRSLVKKQLYENLIEQNTELAIAKAQEDITELELREVQGERYPEISFSSGYSFNRNESGGGFFSFNETTGFSYGLTARVPIFNGFNINRRIQNAKIDQKNAEISRQQERLRIESNFESAFRAYVNAIELVDLEEENYQNAEETLDIALERFRLGSISSLEFREAQTTFLQAENRLINAKYEAKIAETELLQLSGNIDALVVQ</sequence>
<dbReference type="InterPro" id="IPR051906">
    <property type="entry name" value="TolC-like"/>
</dbReference>
<keyword evidence="5" id="KW-0812">Transmembrane</keyword>
<dbReference type="Proteomes" id="UP001165366">
    <property type="component" value="Unassembled WGS sequence"/>
</dbReference>
<dbReference type="PANTHER" id="PTHR30026:SF20">
    <property type="entry name" value="OUTER MEMBRANE PROTEIN TOLC"/>
    <property type="match status" value="1"/>
</dbReference>
<feature type="coiled-coil region" evidence="8">
    <location>
        <begin position="330"/>
        <end position="391"/>
    </location>
</feature>
<organism evidence="9 10">
    <name type="scientific">Rhodohalobacter sulfatireducens</name>
    <dbReference type="NCBI Taxonomy" id="2911366"/>
    <lineage>
        <taxon>Bacteria</taxon>
        <taxon>Pseudomonadati</taxon>
        <taxon>Balneolota</taxon>
        <taxon>Balneolia</taxon>
        <taxon>Balneolales</taxon>
        <taxon>Balneolaceae</taxon>
        <taxon>Rhodohalobacter</taxon>
    </lineage>
</organism>
<evidence type="ECO:0000256" key="4">
    <source>
        <dbReference type="ARBA" id="ARBA00022452"/>
    </source>
</evidence>
<keyword evidence="10" id="KW-1185">Reference proteome</keyword>
<evidence type="ECO:0000256" key="2">
    <source>
        <dbReference type="ARBA" id="ARBA00007613"/>
    </source>
</evidence>
<keyword evidence="7" id="KW-0998">Cell outer membrane</keyword>
<reference evidence="9" key="1">
    <citation type="submission" date="2022-01" db="EMBL/GenBank/DDBJ databases">
        <authorList>
            <person name="Wang Y."/>
        </authorList>
    </citation>
    <scope>NUCLEOTIDE SEQUENCE</scope>
    <source>
        <strain evidence="9">WB101</strain>
    </source>
</reference>
<keyword evidence="3" id="KW-0813">Transport</keyword>
<comment type="caution">
    <text evidence="9">The sequence shown here is derived from an EMBL/GenBank/DDBJ whole genome shotgun (WGS) entry which is preliminary data.</text>
</comment>
<proteinExistence type="inferred from homology"/>
<comment type="similarity">
    <text evidence="2">Belongs to the outer membrane factor (OMF) (TC 1.B.17) family.</text>
</comment>
<evidence type="ECO:0000256" key="6">
    <source>
        <dbReference type="ARBA" id="ARBA00023136"/>
    </source>
</evidence>
<evidence type="ECO:0000313" key="10">
    <source>
        <dbReference type="Proteomes" id="UP001165366"/>
    </source>
</evidence>
<keyword evidence="6" id="KW-0472">Membrane</keyword>
<gene>
    <name evidence="9" type="ORF">L6773_04650</name>
</gene>
<keyword evidence="4" id="KW-1134">Transmembrane beta strand</keyword>
<dbReference type="EMBL" id="JAKLWS010000004">
    <property type="protein sequence ID" value="MCG2587841.1"/>
    <property type="molecule type" value="Genomic_DNA"/>
</dbReference>
<protein>
    <submittedName>
        <fullName evidence="9">TolC family protein</fullName>
    </submittedName>
</protein>
<accession>A0ABS9KAI4</accession>
<evidence type="ECO:0000256" key="1">
    <source>
        <dbReference type="ARBA" id="ARBA00004442"/>
    </source>
</evidence>
<evidence type="ECO:0000256" key="3">
    <source>
        <dbReference type="ARBA" id="ARBA00022448"/>
    </source>
</evidence>
<feature type="coiled-coil region" evidence="8">
    <location>
        <begin position="247"/>
        <end position="276"/>
    </location>
</feature>
<dbReference type="Pfam" id="PF02321">
    <property type="entry name" value="OEP"/>
    <property type="match status" value="2"/>
</dbReference>
<evidence type="ECO:0000256" key="7">
    <source>
        <dbReference type="ARBA" id="ARBA00023237"/>
    </source>
</evidence>
<keyword evidence="8" id="KW-0175">Coiled coil</keyword>
<reference evidence="9" key="2">
    <citation type="submission" date="2024-05" db="EMBL/GenBank/DDBJ databases">
        <title>Rhodohalobacter halophilus gen. nov., sp. nov., a moderately halophilic member of the family Balneolaceae.</title>
        <authorList>
            <person name="Xia J."/>
        </authorList>
    </citation>
    <scope>NUCLEOTIDE SEQUENCE</scope>
    <source>
        <strain evidence="9">WB101</strain>
    </source>
</reference>
<name>A0ABS9KAI4_9BACT</name>
<evidence type="ECO:0000256" key="8">
    <source>
        <dbReference type="SAM" id="Coils"/>
    </source>
</evidence>
<comment type="subcellular location">
    <subcellularLocation>
        <location evidence="1">Cell outer membrane</location>
    </subcellularLocation>
</comment>
<dbReference type="Gene3D" id="1.20.1600.10">
    <property type="entry name" value="Outer membrane efflux proteins (OEP)"/>
    <property type="match status" value="1"/>
</dbReference>
<dbReference type="SUPFAM" id="SSF56954">
    <property type="entry name" value="Outer membrane efflux proteins (OEP)"/>
    <property type="match status" value="1"/>
</dbReference>
<dbReference type="RefSeq" id="WP_237852685.1">
    <property type="nucleotide sequence ID" value="NZ_JAKLWS010000004.1"/>
</dbReference>
<evidence type="ECO:0000256" key="5">
    <source>
        <dbReference type="ARBA" id="ARBA00022692"/>
    </source>
</evidence>
<evidence type="ECO:0000313" key="9">
    <source>
        <dbReference type="EMBL" id="MCG2587841.1"/>
    </source>
</evidence>
<dbReference type="PANTHER" id="PTHR30026">
    <property type="entry name" value="OUTER MEMBRANE PROTEIN TOLC"/>
    <property type="match status" value="1"/>
</dbReference>
<dbReference type="InterPro" id="IPR003423">
    <property type="entry name" value="OMP_efflux"/>
</dbReference>